<dbReference type="AlphaFoldDB" id="A0A2G8JX58"/>
<keyword evidence="3" id="KW-1185">Reference proteome</keyword>
<sequence>MHLSFGVISSQAVWSIRFEILLTRHLYHSAQILQKSLKDSPHGAPSGLPTSEQLTAEVADSIIPWQLHNILAWLMQPTISALLVNSNKVELPVDIMVRLRSIAQDIMYTNHHGRIVTTKHVALGVSIYHLTKNVQVLTLLNRFGHSVSHSYICELETAVAQDVIEEHKVLPQNIDSQIYTTAVWDNNDLSEKTLSGRWTTHNTNGILIQRSGDNSMTRTSSNDSSQTPRQKRSGQRSLEQQPSTFVPYFLQKRQGPGKYSIEETKLAEDKSSQVTAERHDFAWLLLRQSLNDQSECQTGSSQVIPSWSGFNAAI</sequence>
<protein>
    <submittedName>
        <fullName evidence="2">Uncharacterized protein</fullName>
    </submittedName>
</protein>
<accession>A0A2G8JX58</accession>
<feature type="compositionally biased region" description="Polar residues" evidence="1">
    <location>
        <begin position="205"/>
        <end position="228"/>
    </location>
</feature>
<organism evidence="2 3">
    <name type="scientific">Stichopus japonicus</name>
    <name type="common">Sea cucumber</name>
    <dbReference type="NCBI Taxonomy" id="307972"/>
    <lineage>
        <taxon>Eukaryota</taxon>
        <taxon>Metazoa</taxon>
        <taxon>Echinodermata</taxon>
        <taxon>Eleutherozoa</taxon>
        <taxon>Echinozoa</taxon>
        <taxon>Holothuroidea</taxon>
        <taxon>Aspidochirotacea</taxon>
        <taxon>Aspidochirotida</taxon>
        <taxon>Stichopodidae</taxon>
        <taxon>Apostichopus</taxon>
    </lineage>
</organism>
<feature type="region of interest" description="Disordered" evidence="1">
    <location>
        <begin position="205"/>
        <end position="240"/>
    </location>
</feature>
<dbReference type="Proteomes" id="UP000230750">
    <property type="component" value="Unassembled WGS sequence"/>
</dbReference>
<dbReference type="PANTHER" id="PTHR46704:SF9">
    <property type="entry name" value="BHLH DOMAIN-CONTAINING PROTEIN"/>
    <property type="match status" value="1"/>
</dbReference>
<comment type="caution">
    <text evidence="2">The sequence shown here is derived from an EMBL/GenBank/DDBJ whole genome shotgun (WGS) entry which is preliminary data.</text>
</comment>
<dbReference type="EMBL" id="MRZV01001138">
    <property type="protein sequence ID" value="PIK40299.1"/>
    <property type="molecule type" value="Genomic_DNA"/>
</dbReference>
<proteinExistence type="predicted"/>
<dbReference type="PANTHER" id="PTHR46704">
    <property type="entry name" value="CXC DOMAIN-CONTAINING PROTEIN-RELATED"/>
    <property type="match status" value="1"/>
</dbReference>
<evidence type="ECO:0000256" key="1">
    <source>
        <dbReference type="SAM" id="MobiDB-lite"/>
    </source>
</evidence>
<dbReference type="OrthoDB" id="5949994at2759"/>
<reference evidence="2 3" key="1">
    <citation type="journal article" date="2017" name="PLoS Biol.">
        <title>The sea cucumber genome provides insights into morphological evolution and visceral regeneration.</title>
        <authorList>
            <person name="Zhang X."/>
            <person name="Sun L."/>
            <person name="Yuan J."/>
            <person name="Sun Y."/>
            <person name="Gao Y."/>
            <person name="Zhang L."/>
            <person name="Li S."/>
            <person name="Dai H."/>
            <person name="Hamel J.F."/>
            <person name="Liu C."/>
            <person name="Yu Y."/>
            <person name="Liu S."/>
            <person name="Lin W."/>
            <person name="Guo K."/>
            <person name="Jin S."/>
            <person name="Xu P."/>
            <person name="Storey K.B."/>
            <person name="Huan P."/>
            <person name="Zhang T."/>
            <person name="Zhou Y."/>
            <person name="Zhang J."/>
            <person name="Lin C."/>
            <person name="Li X."/>
            <person name="Xing L."/>
            <person name="Huo D."/>
            <person name="Sun M."/>
            <person name="Wang L."/>
            <person name="Mercier A."/>
            <person name="Li F."/>
            <person name="Yang H."/>
            <person name="Xiang J."/>
        </authorList>
    </citation>
    <scope>NUCLEOTIDE SEQUENCE [LARGE SCALE GENOMIC DNA]</scope>
    <source>
        <strain evidence="2">Shaxun</strain>
        <tissue evidence="2">Muscle</tissue>
    </source>
</reference>
<gene>
    <name evidence="2" type="ORF">BSL78_22854</name>
</gene>
<name>A0A2G8JX58_STIJA</name>
<evidence type="ECO:0000313" key="2">
    <source>
        <dbReference type="EMBL" id="PIK40299.1"/>
    </source>
</evidence>
<evidence type="ECO:0000313" key="3">
    <source>
        <dbReference type="Proteomes" id="UP000230750"/>
    </source>
</evidence>